<dbReference type="Pfam" id="PF04883">
    <property type="entry name" value="HK97-gp10_like"/>
    <property type="match status" value="1"/>
</dbReference>
<comment type="caution">
    <text evidence="1">The sequence shown here is derived from an EMBL/GenBank/DDBJ whole genome shotgun (WGS) entry which is preliminary data.</text>
</comment>
<dbReference type="EMBL" id="QVEP01000004">
    <property type="protein sequence ID" value="RGB81717.1"/>
    <property type="molecule type" value="Genomic_DNA"/>
</dbReference>
<gene>
    <name evidence="1" type="ORF">DW070_02760</name>
</gene>
<protein>
    <recommendedName>
        <fullName evidence="3">HK97 gp10 family phage protein</fullName>
    </recommendedName>
</protein>
<evidence type="ECO:0000313" key="2">
    <source>
        <dbReference type="Proteomes" id="UP000260773"/>
    </source>
</evidence>
<dbReference type="NCBIfam" id="TIGR01725">
    <property type="entry name" value="phge_HK97_gp10"/>
    <property type="match status" value="1"/>
</dbReference>
<organism evidence="1 2">
    <name type="scientific">Coprococcus catus</name>
    <dbReference type="NCBI Taxonomy" id="116085"/>
    <lineage>
        <taxon>Bacteria</taxon>
        <taxon>Bacillati</taxon>
        <taxon>Bacillota</taxon>
        <taxon>Clostridia</taxon>
        <taxon>Lachnospirales</taxon>
        <taxon>Lachnospiraceae</taxon>
        <taxon>Coprococcus</taxon>
    </lineage>
</organism>
<proteinExistence type="predicted"/>
<dbReference type="Proteomes" id="UP000260773">
    <property type="component" value="Unassembled WGS sequence"/>
</dbReference>
<name>A0A3E2TS92_9FIRM</name>
<dbReference type="AlphaFoldDB" id="A0A3E2TS92"/>
<accession>A0A3E2TS92</accession>
<dbReference type="InterPro" id="IPR010064">
    <property type="entry name" value="HK97-gp10_tail"/>
</dbReference>
<sequence length="115" mass="13164">MADLKVTGLVELARALKKNVKMDDVKMVVQKNGADLQRTMQRKADFKKGYQTGTTKRSIRLNIKDGGFTAEVEPTTEYSPYLEYGTRYMEKQPFVKPALAEIEPKFNSDMRKLVK</sequence>
<reference evidence="1 2" key="1">
    <citation type="submission" date="2018-08" db="EMBL/GenBank/DDBJ databases">
        <title>A genome reference for cultivated species of the human gut microbiota.</title>
        <authorList>
            <person name="Zou Y."/>
            <person name="Xue W."/>
            <person name="Luo G."/>
        </authorList>
    </citation>
    <scope>NUCLEOTIDE SEQUENCE [LARGE SCALE GENOMIC DNA]</scope>
    <source>
        <strain evidence="1 2">AF45-17</strain>
    </source>
</reference>
<evidence type="ECO:0008006" key="3">
    <source>
        <dbReference type="Google" id="ProtNLM"/>
    </source>
</evidence>
<evidence type="ECO:0000313" key="1">
    <source>
        <dbReference type="EMBL" id="RGB81717.1"/>
    </source>
</evidence>